<feature type="domain" description="Tyr recombinase" evidence="6">
    <location>
        <begin position="160"/>
        <end position="361"/>
    </location>
</feature>
<keyword evidence="4" id="KW-0233">DNA recombination</keyword>
<sequence>MAQIFKRGSVWAYRVWIDSKHSKSKGGFKRKLDAQRAATELEDKKNKNLLSVNEGISFPDYFQDWINTYKIGRLDRTTESKYSSASRVINDYFSGVALKDVTTAQYQKMLDDYAKHHAKDTTRRLNSYVKKSVKYAINDGLLFRDFTFGVIIDGAESKDESLKFLELNEAEQLKRICLGTWSILSVTRAEILFGLLTGCRYGEVTGLTWDCVDFKNNTATINKSYDYVSRSGFKPTKTESSNRTISITKATATMLKKLQFQQRKLYLKQGFDNSCNQVFINNRHQVPSSNAVNKTLASILKEIDANNIITFHGLRHTHASMLIAQGISIDYISERLGHSNVTMTYRVYAHLLKETREKEDESAIQFLSNL</sequence>
<reference evidence="8 9" key="1">
    <citation type="submission" date="2018-07" db="EMBL/GenBank/DDBJ databases">
        <title>Lactobacillus curvatus genome sequence.</title>
        <authorList>
            <person name="Prechtl R."/>
        </authorList>
    </citation>
    <scope>NUCLEOTIDE SEQUENCE [LARGE SCALE GENOMIC DNA]</scope>
    <source>
        <strain evidence="8 9">TMW 1.1928</strain>
    </source>
</reference>
<dbReference type="InterPro" id="IPR044068">
    <property type="entry name" value="CB"/>
</dbReference>
<keyword evidence="2" id="KW-0229">DNA integration</keyword>
<dbReference type="RefSeq" id="WP_116843493.1">
    <property type="nucleotide sequence ID" value="NZ_CP031003.1"/>
</dbReference>
<comment type="similarity">
    <text evidence="1">Belongs to the 'phage' integrase family.</text>
</comment>
<dbReference type="PROSITE" id="PS51900">
    <property type="entry name" value="CB"/>
    <property type="match status" value="1"/>
</dbReference>
<dbReference type="InterPro" id="IPR011010">
    <property type="entry name" value="DNA_brk_join_enz"/>
</dbReference>
<dbReference type="PANTHER" id="PTHR30629:SF2">
    <property type="entry name" value="PROPHAGE INTEGRASE INTS-RELATED"/>
    <property type="match status" value="1"/>
</dbReference>
<dbReference type="Proteomes" id="UP000257607">
    <property type="component" value="Chromosome"/>
</dbReference>
<dbReference type="EMBL" id="CP031003">
    <property type="protein sequence ID" value="AXN35415.1"/>
    <property type="molecule type" value="Genomic_DNA"/>
</dbReference>
<dbReference type="Gene3D" id="1.10.150.130">
    <property type="match status" value="1"/>
</dbReference>
<dbReference type="InterPro" id="IPR002104">
    <property type="entry name" value="Integrase_catalytic"/>
</dbReference>
<dbReference type="PANTHER" id="PTHR30629">
    <property type="entry name" value="PROPHAGE INTEGRASE"/>
    <property type="match status" value="1"/>
</dbReference>
<dbReference type="InterPro" id="IPR050808">
    <property type="entry name" value="Phage_Integrase"/>
</dbReference>
<evidence type="ECO:0000313" key="8">
    <source>
        <dbReference type="EMBL" id="AXN35415.1"/>
    </source>
</evidence>
<dbReference type="PROSITE" id="PS51898">
    <property type="entry name" value="TYR_RECOMBINASE"/>
    <property type="match status" value="1"/>
</dbReference>
<evidence type="ECO:0000259" key="6">
    <source>
        <dbReference type="PROSITE" id="PS51898"/>
    </source>
</evidence>
<dbReference type="GO" id="GO:0003677">
    <property type="term" value="F:DNA binding"/>
    <property type="evidence" value="ECO:0007669"/>
    <property type="project" value="UniProtKB-UniRule"/>
</dbReference>
<dbReference type="InterPro" id="IPR013762">
    <property type="entry name" value="Integrase-like_cat_sf"/>
</dbReference>
<organism evidence="8 9">
    <name type="scientific">Latilactobacillus curvatus</name>
    <name type="common">Lactobacillus curvatus</name>
    <dbReference type="NCBI Taxonomy" id="28038"/>
    <lineage>
        <taxon>Bacteria</taxon>
        <taxon>Bacillati</taxon>
        <taxon>Bacillota</taxon>
        <taxon>Bacilli</taxon>
        <taxon>Lactobacillales</taxon>
        <taxon>Lactobacillaceae</taxon>
        <taxon>Latilactobacillus</taxon>
    </lineage>
</organism>
<dbReference type="InterPro" id="IPR004107">
    <property type="entry name" value="Integrase_SAM-like_N"/>
</dbReference>
<dbReference type="SUPFAM" id="SSF56349">
    <property type="entry name" value="DNA breaking-rejoining enzymes"/>
    <property type="match status" value="1"/>
</dbReference>
<dbReference type="Pfam" id="PF00589">
    <property type="entry name" value="Phage_integrase"/>
    <property type="match status" value="1"/>
</dbReference>
<evidence type="ECO:0000259" key="7">
    <source>
        <dbReference type="PROSITE" id="PS51900"/>
    </source>
</evidence>
<feature type="domain" description="Core-binding (CB)" evidence="7">
    <location>
        <begin position="56"/>
        <end position="137"/>
    </location>
</feature>
<gene>
    <name evidence="8" type="ORF">DT351_03185</name>
</gene>
<protein>
    <submittedName>
        <fullName evidence="8">Site-specific integrase</fullName>
    </submittedName>
</protein>
<dbReference type="CDD" id="cd01189">
    <property type="entry name" value="INT_ICEBs1_C_like"/>
    <property type="match status" value="1"/>
</dbReference>
<evidence type="ECO:0000313" key="9">
    <source>
        <dbReference type="Proteomes" id="UP000257607"/>
    </source>
</evidence>
<dbReference type="Gene3D" id="1.10.443.10">
    <property type="entry name" value="Intergrase catalytic core"/>
    <property type="match status" value="1"/>
</dbReference>
<dbReference type="GO" id="GO:0006310">
    <property type="term" value="P:DNA recombination"/>
    <property type="evidence" value="ECO:0007669"/>
    <property type="project" value="UniProtKB-KW"/>
</dbReference>
<accession>A0A385ACN4</accession>
<evidence type="ECO:0000256" key="1">
    <source>
        <dbReference type="ARBA" id="ARBA00008857"/>
    </source>
</evidence>
<dbReference type="InterPro" id="IPR010998">
    <property type="entry name" value="Integrase_recombinase_N"/>
</dbReference>
<dbReference type="AlphaFoldDB" id="A0A385ACN4"/>
<evidence type="ECO:0000256" key="4">
    <source>
        <dbReference type="ARBA" id="ARBA00023172"/>
    </source>
</evidence>
<proteinExistence type="inferred from homology"/>
<dbReference type="Pfam" id="PF14659">
    <property type="entry name" value="Phage_int_SAM_3"/>
    <property type="match status" value="1"/>
</dbReference>
<evidence type="ECO:0000256" key="5">
    <source>
        <dbReference type="PROSITE-ProRule" id="PRU01248"/>
    </source>
</evidence>
<keyword evidence="3 5" id="KW-0238">DNA-binding</keyword>
<evidence type="ECO:0000256" key="2">
    <source>
        <dbReference type="ARBA" id="ARBA00022908"/>
    </source>
</evidence>
<name>A0A385ACN4_LATCU</name>
<evidence type="ECO:0000256" key="3">
    <source>
        <dbReference type="ARBA" id="ARBA00023125"/>
    </source>
</evidence>
<dbReference type="GO" id="GO:0015074">
    <property type="term" value="P:DNA integration"/>
    <property type="evidence" value="ECO:0007669"/>
    <property type="project" value="UniProtKB-KW"/>
</dbReference>